<sequence>MNKKINHKSKPAPRKRKKTKKPYMQFAALVSNGTFFLCIFLGILFLIKVGPHVVDGSSMFPTLENGDRIFVNKGEIPKRYSIVTLDPLKKKKESYVKRVVGLPGDYIWLEGTSLFLNQEQPTFSVEGSSKSSHLPDGTIKITVNRAVAHKMGGLKQIPADNYFVLGDNRNHSNDSRSFGLVSAKQIEGVAMYRYYPLTRLGRLH</sequence>
<dbReference type="InterPro" id="IPR019533">
    <property type="entry name" value="Peptidase_S26"/>
</dbReference>
<evidence type="ECO:0000256" key="7">
    <source>
        <dbReference type="RuleBase" id="RU003993"/>
    </source>
</evidence>
<dbReference type="EMBL" id="CP147248">
    <property type="protein sequence ID" value="WYJ87328.1"/>
    <property type="molecule type" value="Genomic_DNA"/>
</dbReference>
<dbReference type="RefSeq" id="WP_086445263.1">
    <property type="nucleotide sequence ID" value="NZ_CP147248.1"/>
</dbReference>
<evidence type="ECO:0000256" key="1">
    <source>
        <dbReference type="ARBA" id="ARBA00000677"/>
    </source>
</evidence>
<dbReference type="Proteomes" id="UP000195080">
    <property type="component" value="Chromosome"/>
</dbReference>
<comment type="similarity">
    <text evidence="3 8">Belongs to the peptidase S26 family.</text>
</comment>
<evidence type="ECO:0000256" key="4">
    <source>
        <dbReference type="ARBA" id="ARBA00013208"/>
    </source>
</evidence>
<evidence type="ECO:0000259" key="9">
    <source>
        <dbReference type="Pfam" id="PF10502"/>
    </source>
</evidence>
<comment type="catalytic activity">
    <reaction evidence="1 7">
        <text>Cleavage of hydrophobic, N-terminal signal or leader sequences from secreted and periplasmic proteins.</text>
        <dbReference type="EC" id="3.4.21.89"/>
    </reaction>
</comment>
<dbReference type="InterPro" id="IPR036286">
    <property type="entry name" value="LexA/Signal_pep-like_sf"/>
</dbReference>
<comment type="subcellular location">
    <subcellularLocation>
        <location evidence="2">Cell membrane</location>
        <topology evidence="2">Single-pass type II membrane protein</topology>
    </subcellularLocation>
    <subcellularLocation>
        <location evidence="8">Membrane</location>
        <topology evidence="8">Single-pass type II membrane protein</topology>
    </subcellularLocation>
</comment>
<evidence type="ECO:0000256" key="2">
    <source>
        <dbReference type="ARBA" id="ARBA00004401"/>
    </source>
</evidence>
<keyword evidence="7" id="KW-0812">Transmembrane</keyword>
<keyword evidence="5 7" id="KW-0645">Protease</keyword>
<dbReference type="InterPro" id="IPR019757">
    <property type="entry name" value="Pept_S26A_signal_pept_1_Lys-AS"/>
</dbReference>
<dbReference type="SUPFAM" id="SSF51306">
    <property type="entry name" value="LexA/Signal peptidase"/>
    <property type="match status" value="1"/>
</dbReference>
<dbReference type="PROSITE" id="PS00760">
    <property type="entry name" value="SPASE_I_2"/>
    <property type="match status" value="1"/>
</dbReference>
<keyword evidence="7" id="KW-1133">Transmembrane helix</keyword>
<feature type="domain" description="Peptidase S26" evidence="9">
    <location>
        <begin position="34"/>
        <end position="195"/>
    </location>
</feature>
<evidence type="ECO:0000313" key="10">
    <source>
        <dbReference type="EMBL" id="WYJ87328.1"/>
    </source>
</evidence>
<dbReference type="CDD" id="cd06530">
    <property type="entry name" value="S26_SPase_I"/>
    <property type="match status" value="1"/>
</dbReference>
<reference evidence="11" key="1">
    <citation type="submission" date="2017-05" db="EMBL/GenBank/DDBJ databases">
        <title>The Genome Sequence of EEnterococcus faecalis 9F2_4866.</title>
        <authorList>
            <consortium name="The Broad Institute Genomics Platform"/>
            <consortium name="The Broad Institute Genomic Center for Infectious Diseases"/>
            <person name="Earl A."/>
            <person name="Manson A."/>
            <person name="Schwartman J."/>
            <person name="Gilmore M."/>
            <person name="Abouelleil A."/>
            <person name="Cao P."/>
            <person name="Chapman S."/>
            <person name="Cusick C."/>
            <person name="Shea T."/>
            <person name="Young S."/>
            <person name="Neafsey D."/>
            <person name="Nusbaum C."/>
            <person name="Birren B."/>
        </authorList>
    </citation>
    <scope>NUCLEOTIDE SEQUENCE [LARGE SCALE GENOMIC DNA]</scope>
    <source>
        <strain evidence="11">12C11_DIV0727</strain>
    </source>
</reference>
<dbReference type="InterPro" id="IPR019758">
    <property type="entry name" value="Pept_S26A_signal_pept_1_CS"/>
</dbReference>
<name>A0ABZ2T8X3_9ENTE</name>
<dbReference type="PANTHER" id="PTHR43390">
    <property type="entry name" value="SIGNAL PEPTIDASE I"/>
    <property type="match status" value="1"/>
</dbReference>
<evidence type="ECO:0000313" key="11">
    <source>
        <dbReference type="Proteomes" id="UP000195080"/>
    </source>
</evidence>
<dbReference type="InterPro" id="IPR019756">
    <property type="entry name" value="Pept_S26A_signal_pept_1_Ser-AS"/>
</dbReference>
<dbReference type="PANTHER" id="PTHR43390:SF1">
    <property type="entry name" value="CHLOROPLAST PROCESSING PEPTIDASE"/>
    <property type="match status" value="1"/>
</dbReference>
<reference evidence="10 11" key="2">
    <citation type="submission" date="2024-03" db="EMBL/GenBank/DDBJ databases">
        <title>The Genome Sequence of Enterococcus sp. DIV0727d.</title>
        <authorList>
            <consortium name="The Broad Institute Genomics Platform"/>
            <consortium name="The Broad Institute Microbial Omics Core"/>
            <consortium name="The Broad Institute Genomic Center for Infectious Diseases"/>
            <person name="Earl A."/>
            <person name="Manson A."/>
            <person name="Gilmore M."/>
            <person name="Schwartman J."/>
            <person name="Shea T."/>
            <person name="Abouelleil A."/>
            <person name="Cao P."/>
            <person name="Chapman S."/>
            <person name="Cusick C."/>
            <person name="Young S."/>
            <person name="Neafsey D."/>
            <person name="Nusbaum C."/>
            <person name="Birren B."/>
        </authorList>
    </citation>
    <scope>NUCLEOTIDE SEQUENCE [LARGE SCALE GENOMIC DNA]</scope>
    <source>
        <strain evidence="10 11">12C11_DIV0727</strain>
    </source>
</reference>
<dbReference type="PROSITE" id="PS00501">
    <property type="entry name" value="SPASE_I_1"/>
    <property type="match status" value="1"/>
</dbReference>
<organism evidence="10 11">
    <name type="scientific">Candidatus Enterococcus lemimoniae</name>
    <dbReference type="NCBI Taxonomy" id="1834167"/>
    <lineage>
        <taxon>Bacteria</taxon>
        <taxon>Bacillati</taxon>
        <taxon>Bacillota</taxon>
        <taxon>Bacilli</taxon>
        <taxon>Lactobacillales</taxon>
        <taxon>Enterococcaceae</taxon>
        <taxon>Enterococcus</taxon>
    </lineage>
</organism>
<feature type="transmembrane region" description="Helical" evidence="7">
    <location>
        <begin position="23"/>
        <end position="47"/>
    </location>
</feature>
<dbReference type="PRINTS" id="PR00727">
    <property type="entry name" value="LEADERPTASE"/>
</dbReference>
<dbReference type="Gene3D" id="2.10.109.10">
    <property type="entry name" value="Umud Fragment, subunit A"/>
    <property type="match status" value="1"/>
</dbReference>
<keyword evidence="7" id="KW-0472">Membrane</keyword>
<dbReference type="NCBIfam" id="TIGR02227">
    <property type="entry name" value="sigpep_I_bact"/>
    <property type="match status" value="1"/>
</dbReference>
<keyword evidence="6 7" id="KW-0378">Hydrolase</keyword>
<gene>
    <name evidence="10" type="ORF">A5866_002424</name>
</gene>
<keyword evidence="11" id="KW-1185">Reference proteome</keyword>
<evidence type="ECO:0000256" key="6">
    <source>
        <dbReference type="ARBA" id="ARBA00022801"/>
    </source>
</evidence>
<dbReference type="Pfam" id="PF10502">
    <property type="entry name" value="Peptidase_S26"/>
    <property type="match status" value="1"/>
</dbReference>
<dbReference type="PROSITE" id="PS00761">
    <property type="entry name" value="SPASE_I_3"/>
    <property type="match status" value="1"/>
</dbReference>
<accession>A0ABZ2T8X3</accession>
<dbReference type="InterPro" id="IPR000223">
    <property type="entry name" value="Pept_S26A_signal_pept_1"/>
</dbReference>
<evidence type="ECO:0000256" key="8">
    <source>
        <dbReference type="RuleBase" id="RU362042"/>
    </source>
</evidence>
<dbReference type="EC" id="3.4.21.89" evidence="4 7"/>
<evidence type="ECO:0000256" key="3">
    <source>
        <dbReference type="ARBA" id="ARBA00009370"/>
    </source>
</evidence>
<proteinExistence type="inferred from homology"/>
<protein>
    <recommendedName>
        <fullName evidence="4 7">Signal peptidase I</fullName>
        <ecNumber evidence="4 7">3.4.21.89</ecNumber>
    </recommendedName>
</protein>
<evidence type="ECO:0000256" key="5">
    <source>
        <dbReference type="ARBA" id="ARBA00022670"/>
    </source>
</evidence>